<keyword evidence="2" id="KW-1185">Reference proteome</keyword>
<reference evidence="1 2" key="1">
    <citation type="submission" date="2019-06" db="EMBL/GenBank/DDBJ databases">
        <title>A chromosome-scale genome assembly of the European perch, Perca fluviatilis.</title>
        <authorList>
            <person name="Roques C."/>
            <person name="Zahm M."/>
            <person name="Cabau C."/>
            <person name="Klopp C."/>
            <person name="Bouchez O."/>
            <person name="Donnadieu C."/>
            <person name="Kuhl H."/>
            <person name="Gislard M."/>
            <person name="Guendouz S."/>
            <person name="Journot L."/>
            <person name="Haffray P."/>
            <person name="Bestin A."/>
            <person name="Morvezen R."/>
            <person name="Feron R."/>
            <person name="Wen M."/>
            <person name="Jouanno E."/>
            <person name="Herpin A."/>
            <person name="Schartl M."/>
            <person name="Postlethwait J."/>
            <person name="Schaerlinger B."/>
            <person name="Chardard D."/>
            <person name="Lecocq T."/>
            <person name="Poncet C."/>
            <person name="Jaffrelo L."/>
            <person name="Lampietro C."/>
            <person name="Guiguen Y."/>
        </authorList>
    </citation>
    <scope>NUCLEOTIDE SEQUENCE [LARGE SCALE GENOMIC DNA]</scope>
    <source>
        <tissue evidence="1">Blood</tissue>
    </source>
</reference>
<dbReference type="Proteomes" id="UP000465112">
    <property type="component" value="Chromosome 13"/>
</dbReference>
<accession>A0A6A5E1V6</accession>
<evidence type="ECO:0000313" key="2">
    <source>
        <dbReference type="Proteomes" id="UP000465112"/>
    </source>
</evidence>
<dbReference type="Gene3D" id="2.10.60.10">
    <property type="entry name" value="CD59"/>
    <property type="match status" value="1"/>
</dbReference>
<sequence length="133" mass="14503">MVKDCGEYSINYGFSQAKVNTECAPLSSNTSWPSEPQYKPTGKQCYWCNGRTCTNTINCEENEGLLLLNNRHPRTKCDQRGLCVQAVVHHEGSILGPRNASPCCQGNLCNGASNHGASLVLLLSLLGDLLLNF</sequence>
<dbReference type="EMBL" id="VHII01000013">
    <property type="protein sequence ID" value="KAF1382141.1"/>
    <property type="molecule type" value="Genomic_DNA"/>
</dbReference>
<evidence type="ECO:0000313" key="1">
    <source>
        <dbReference type="EMBL" id="KAF1382141.1"/>
    </source>
</evidence>
<proteinExistence type="predicted"/>
<protein>
    <recommendedName>
        <fullName evidence="3">UPAR/Ly6 domain-containing protein</fullName>
    </recommendedName>
</protein>
<gene>
    <name evidence="1" type="ORF">PFLUV_G00161370</name>
</gene>
<name>A0A6A5E1V6_PERFL</name>
<evidence type="ECO:0008006" key="3">
    <source>
        <dbReference type="Google" id="ProtNLM"/>
    </source>
</evidence>
<organism evidence="1 2">
    <name type="scientific">Perca fluviatilis</name>
    <name type="common">European perch</name>
    <dbReference type="NCBI Taxonomy" id="8168"/>
    <lineage>
        <taxon>Eukaryota</taxon>
        <taxon>Metazoa</taxon>
        <taxon>Chordata</taxon>
        <taxon>Craniata</taxon>
        <taxon>Vertebrata</taxon>
        <taxon>Euteleostomi</taxon>
        <taxon>Actinopterygii</taxon>
        <taxon>Neopterygii</taxon>
        <taxon>Teleostei</taxon>
        <taxon>Neoteleostei</taxon>
        <taxon>Acanthomorphata</taxon>
        <taxon>Eupercaria</taxon>
        <taxon>Perciformes</taxon>
        <taxon>Percoidei</taxon>
        <taxon>Percidae</taxon>
        <taxon>Percinae</taxon>
        <taxon>Perca</taxon>
    </lineage>
</organism>
<comment type="caution">
    <text evidence="1">The sequence shown here is derived from an EMBL/GenBank/DDBJ whole genome shotgun (WGS) entry which is preliminary data.</text>
</comment>
<dbReference type="AlphaFoldDB" id="A0A6A5E1V6"/>
<dbReference type="InterPro" id="IPR045860">
    <property type="entry name" value="Snake_toxin-like_sf"/>
</dbReference>